<evidence type="ECO:0000313" key="3">
    <source>
        <dbReference type="Proteomes" id="UP000267250"/>
    </source>
</evidence>
<sequence length="66" mass="8002">MRKLLLVEIVIALSLIFQIYFLRLCKDILGIEDKDPRFKNMVHLIYLNFGIYSFFIFLLFIELMKK</sequence>
<dbReference type="AlphaFoldDB" id="A0A3Q9HP73"/>
<feature type="transmembrane region" description="Helical" evidence="1">
    <location>
        <begin position="5"/>
        <end position="22"/>
    </location>
</feature>
<dbReference type="KEGG" id="aft:BBF96_03035"/>
<name>A0A3Q9HP73_9FIRM</name>
<protein>
    <submittedName>
        <fullName evidence="2">Uncharacterized protein</fullName>
    </submittedName>
</protein>
<evidence type="ECO:0000313" key="2">
    <source>
        <dbReference type="EMBL" id="AZR72447.1"/>
    </source>
</evidence>
<evidence type="ECO:0000256" key="1">
    <source>
        <dbReference type="SAM" id="Phobius"/>
    </source>
</evidence>
<gene>
    <name evidence="2" type="ORF">BBF96_03035</name>
</gene>
<reference evidence="2 3" key="1">
    <citation type="submission" date="2016-07" db="EMBL/GenBank/DDBJ databases">
        <title>Genome and transcriptome analysis of iron-reducing fermentative bacteria Anoxybacter fermentans.</title>
        <authorList>
            <person name="Zeng X."/>
            <person name="Shao Z."/>
        </authorList>
    </citation>
    <scope>NUCLEOTIDE SEQUENCE [LARGE SCALE GENOMIC DNA]</scope>
    <source>
        <strain evidence="2 3">DY22613</strain>
    </source>
</reference>
<feature type="transmembrane region" description="Helical" evidence="1">
    <location>
        <begin position="42"/>
        <end position="61"/>
    </location>
</feature>
<keyword evidence="1" id="KW-0472">Membrane</keyword>
<keyword evidence="1" id="KW-0812">Transmembrane</keyword>
<keyword evidence="3" id="KW-1185">Reference proteome</keyword>
<organism evidence="2 3">
    <name type="scientific">Anoxybacter fermentans</name>
    <dbReference type="NCBI Taxonomy" id="1323375"/>
    <lineage>
        <taxon>Bacteria</taxon>
        <taxon>Bacillati</taxon>
        <taxon>Bacillota</taxon>
        <taxon>Clostridia</taxon>
        <taxon>Halanaerobiales</taxon>
        <taxon>Anoxybacter</taxon>
    </lineage>
</organism>
<accession>A0A3Q9HP73</accession>
<proteinExistence type="predicted"/>
<dbReference type="Proteomes" id="UP000267250">
    <property type="component" value="Chromosome"/>
</dbReference>
<dbReference type="EMBL" id="CP016379">
    <property type="protein sequence ID" value="AZR72447.1"/>
    <property type="molecule type" value="Genomic_DNA"/>
</dbReference>
<keyword evidence="1" id="KW-1133">Transmembrane helix</keyword>